<dbReference type="CDD" id="cd06091">
    <property type="entry name" value="KOW_NusG"/>
    <property type="match status" value="1"/>
</dbReference>
<dbReference type="PANTHER" id="PTHR30265">
    <property type="entry name" value="RHO-INTERACTING TRANSCRIPTION TERMINATION FACTOR NUSG"/>
    <property type="match status" value="1"/>
</dbReference>
<keyword evidence="1" id="KW-0889">Transcription antitermination</keyword>
<organism evidence="6">
    <name type="scientific">Medicago truncatula</name>
    <name type="common">Barrel medic</name>
    <name type="synonym">Medicago tribuloides</name>
    <dbReference type="NCBI Taxonomy" id="3880"/>
    <lineage>
        <taxon>Eukaryota</taxon>
        <taxon>Viridiplantae</taxon>
        <taxon>Streptophyta</taxon>
        <taxon>Embryophyta</taxon>
        <taxon>Tracheophyta</taxon>
        <taxon>Spermatophyta</taxon>
        <taxon>Magnoliopsida</taxon>
        <taxon>eudicotyledons</taxon>
        <taxon>Gunneridae</taxon>
        <taxon>Pentapetalae</taxon>
        <taxon>rosids</taxon>
        <taxon>fabids</taxon>
        <taxon>Fabales</taxon>
        <taxon>Fabaceae</taxon>
        <taxon>Papilionoideae</taxon>
        <taxon>50 kb inversion clade</taxon>
        <taxon>NPAAA clade</taxon>
        <taxon>Hologalegina</taxon>
        <taxon>IRL clade</taxon>
        <taxon>Trifolieae</taxon>
        <taxon>Medicago</taxon>
    </lineage>
</organism>
<feature type="domain" description="NusG-like N-terminal" evidence="5">
    <location>
        <begin position="90"/>
        <end position="206"/>
    </location>
</feature>
<evidence type="ECO:0000256" key="3">
    <source>
        <dbReference type="ARBA" id="ARBA00023163"/>
    </source>
</evidence>
<dbReference type="SUPFAM" id="SSF50104">
    <property type="entry name" value="Translation proteins SH3-like domain"/>
    <property type="match status" value="1"/>
</dbReference>
<dbReference type="InterPro" id="IPR008991">
    <property type="entry name" value="Translation_prot_SH3-like_sf"/>
</dbReference>
<keyword evidence="2" id="KW-0805">Transcription regulation</keyword>
<dbReference type="AlphaFoldDB" id="B7FKN1"/>
<dbReference type="GO" id="GO:0006354">
    <property type="term" value="P:DNA-templated transcription elongation"/>
    <property type="evidence" value="ECO:0007669"/>
    <property type="project" value="InterPro"/>
</dbReference>
<protein>
    <recommendedName>
        <fullName evidence="5">NusG-like N-terminal domain-containing protein</fullName>
    </recommendedName>
</protein>
<dbReference type="PANTHER" id="PTHR30265:SF4">
    <property type="entry name" value="KOW MOTIF FAMILY PROTEIN, EXPRESSED"/>
    <property type="match status" value="1"/>
</dbReference>
<feature type="compositionally biased region" description="Basic and acidic residues" evidence="4">
    <location>
        <begin position="213"/>
        <end position="224"/>
    </location>
</feature>
<dbReference type="EMBL" id="BT140134">
    <property type="protein sequence ID" value="AFK39929.1"/>
    <property type="molecule type" value="mRNA"/>
</dbReference>
<feature type="compositionally biased region" description="Basic and acidic residues" evidence="4">
    <location>
        <begin position="233"/>
        <end position="248"/>
    </location>
</feature>
<dbReference type="InterPro" id="IPR006645">
    <property type="entry name" value="NGN-like_dom"/>
</dbReference>
<accession>B7FKN1</accession>
<keyword evidence="3" id="KW-0804">Transcription</keyword>
<feature type="region of interest" description="Disordered" evidence="4">
    <location>
        <begin position="213"/>
        <end position="268"/>
    </location>
</feature>
<evidence type="ECO:0000313" key="7">
    <source>
        <dbReference type="EMBL" id="AFK39929.1"/>
    </source>
</evidence>
<evidence type="ECO:0000259" key="5">
    <source>
        <dbReference type="SMART" id="SM00738"/>
    </source>
</evidence>
<proteinExistence type="evidence at transcript level"/>
<dbReference type="InterPro" id="IPR043425">
    <property type="entry name" value="NusG-like"/>
</dbReference>
<reference evidence="7" key="2">
    <citation type="submission" date="2012-05" db="EMBL/GenBank/DDBJ databases">
        <authorList>
            <person name="Krishnakumar V."/>
            <person name="Cheung F."/>
            <person name="Xiao Y."/>
            <person name="Chan A."/>
            <person name="Moskal W.A."/>
            <person name="Town C.D."/>
        </authorList>
    </citation>
    <scope>NUCLEOTIDE SEQUENCE</scope>
</reference>
<dbReference type="CDD" id="cd09890">
    <property type="entry name" value="NGN_plant"/>
    <property type="match status" value="1"/>
</dbReference>
<feature type="compositionally biased region" description="Polar residues" evidence="4">
    <location>
        <begin position="254"/>
        <end position="265"/>
    </location>
</feature>
<dbReference type="Gene3D" id="2.30.30.30">
    <property type="match status" value="1"/>
</dbReference>
<dbReference type="SUPFAM" id="SSF82679">
    <property type="entry name" value="N-utilization substance G protein NusG, N-terminal domain"/>
    <property type="match status" value="1"/>
</dbReference>
<name>B7FKN1_MEDTR</name>
<dbReference type="GO" id="GO:0031564">
    <property type="term" value="P:transcription antitermination"/>
    <property type="evidence" value="ECO:0007669"/>
    <property type="project" value="UniProtKB-KW"/>
</dbReference>
<dbReference type="InterPro" id="IPR014722">
    <property type="entry name" value="Rib_uL2_dom2"/>
</dbReference>
<dbReference type="InterPro" id="IPR036735">
    <property type="entry name" value="NGN_dom_sf"/>
</dbReference>
<evidence type="ECO:0000313" key="6">
    <source>
        <dbReference type="EMBL" id="ACJ85315.1"/>
    </source>
</evidence>
<sequence length="329" mass="36919">MKGMLTLHLWNPPPRFYTPSLSTKPPLSISATSSPELLTAKERRRLRNERRESNATNWKEEVENKLIQKTKKVNKSWKDELNLDNLMKLGPQWWGVRVSRVKGQYTAEALARSLAKFFPDIEFKVCAPAIHEKKRLKSGSISVKSKPLFPGCIFLRCELNKPLHDYIKEYEGVGGFIGSKVGNTKKQINKPRPVAEDDMEAIFKQAKVEQENADKAFEEEEKKAAVNSGNPNKELESDVSKAIVDSKPKRGSRKTSNQLTITEEASSAKKKPKLVTGSTVQIISGSFLGFAGTLKKLNSKTKMATVHFTMFGKENIVDLDVSEIVPETN</sequence>
<dbReference type="Pfam" id="PF02357">
    <property type="entry name" value="NusG"/>
    <property type="match status" value="1"/>
</dbReference>
<evidence type="ECO:0000256" key="4">
    <source>
        <dbReference type="SAM" id="MobiDB-lite"/>
    </source>
</evidence>
<reference evidence="6" key="1">
    <citation type="submission" date="2008-12" db="EMBL/GenBank/DDBJ databases">
        <title>Medicago truncatula full length cdna cloning project.</title>
        <authorList>
            <person name="Moskal W."/>
            <person name="Chan A."/>
            <person name="Cheung F."/>
            <person name="Xiao Y."/>
            <person name="Town C.D."/>
        </authorList>
    </citation>
    <scope>NUCLEOTIDE SEQUENCE</scope>
</reference>
<dbReference type="ExpressionAtlas" id="B7FKN1">
    <property type="expression patterns" value="differential"/>
</dbReference>
<dbReference type="SMART" id="SM00738">
    <property type="entry name" value="NGN"/>
    <property type="match status" value="1"/>
</dbReference>
<evidence type="ECO:0000256" key="2">
    <source>
        <dbReference type="ARBA" id="ARBA00023015"/>
    </source>
</evidence>
<dbReference type="EMBL" id="BT052650">
    <property type="protein sequence ID" value="ACJ85315.1"/>
    <property type="molecule type" value="mRNA"/>
</dbReference>
<dbReference type="Gene3D" id="3.30.70.940">
    <property type="entry name" value="NusG, N-terminal domain"/>
    <property type="match status" value="1"/>
</dbReference>
<evidence type="ECO:0000256" key="1">
    <source>
        <dbReference type="ARBA" id="ARBA00022814"/>
    </source>
</evidence>